<accession>A0A1B6FBQ6</accession>
<dbReference type="Pfam" id="PF00078">
    <property type="entry name" value="RVT_1"/>
    <property type="match status" value="1"/>
</dbReference>
<feature type="non-terminal residue" evidence="2">
    <location>
        <position position="292"/>
    </location>
</feature>
<organism evidence="2">
    <name type="scientific">Cuerna arida</name>
    <dbReference type="NCBI Taxonomy" id="1464854"/>
    <lineage>
        <taxon>Eukaryota</taxon>
        <taxon>Metazoa</taxon>
        <taxon>Ecdysozoa</taxon>
        <taxon>Arthropoda</taxon>
        <taxon>Hexapoda</taxon>
        <taxon>Insecta</taxon>
        <taxon>Pterygota</taxon>
        <taxon>Neoptera</taxon>
        <taxon>Paraneoptera</taxon>
        <taxon>Hemiptera</taxon>
        <taxon>Auchenorrhyncha</taxon>
        <taxon>Membracoidea</taxon>
        <taxon>Cicadellidae</taxon>
        <taxon>Cicadellinae</taxon>
        <taxon>Proconiini</taxon>
        <taxon>Cuerna</taxon>
    </lineage>
</organism>
<reference evidence="2" key="1">
    <citation type="submission" date="2015-11" db="EMBL/GenBank/DDBJ databases">
        <title>De novo transcriptome assembly of four potential Pierce s Disease insect vectors from Arizona vineyards.</title>
        <authorList>
            <person name="Tassone E.E."/>
        </authorList>
    </citation>
    <scope>NUCLEOTIDE SEQUENCE</scope>
</reference>
<dbReference type="InterPro" id="IPR000477">
    <property type="entry name" value="RT_dom"/>
</dbReference>
<dbReference type="PRINTS" id="PR01345">
    <property type="entry name" value="CERVTRCPTASE"/>
</dbReference>
<name>A0A1B6FBQ6_9HEMI</name>
<proteinExistence type="predicted"/>
<evidence type="ECO:0000313" key="2">
    <source>
        <dbReference type="EMBL" id="JAS47666.1"/>
    </source>
</evidence>
<dbReference type="AlphaFoldDB" id="A0A1B6FBQ6"/>
<gene>
    <name evidence="2" type="ORF">g.16475</name>
</gene>
<dbReference type="PANTHER" id="PTHR33332">
    <property type="entry name" value="REVERSE TRANSCRIPTASE DOMAIN-CONTAINING PROTEIN"/>
    <property type="match status" value="1"/>
</dbReference>
<feature type="non-terminal residue" evidence="2">
    <location>
        <position position="1"/>
    </location>
</feature>
<feature type="domain" description="Reverse transcriptase" evidence="1">
    <location>
        <begin position="1"/>
        <end position="100"/>
    </location>
</feature>
<protein>
    <recommendedName>
        <fullName evidence="1">Reverse transcriptase domain-containing protein</fullName>
    </recommendedName>
</protein>
<dbReference type="EMBL" id="GECZ01022103">
    <property type="protein sequence ID" value="JAS47666.1"/>
    <property type="molecule type" value="Transcribed_RNA"/>
</dbReference>
<sequence length="292" mass="33680">APLLFNVFINDIYKALTNEFLMFADDLKIYARVVSTADQLNLQHSLMNIVKWCKENAMELNISKCRVVSFTRRAVTFNFDYHVEGVLLARADSIKDLGVIFTSSLNPIDHITSVTSRAYSLLGFVFRSTRHFTTPRPLLILFNSIIRPVLEYGSVIWTPYQLGHIEKLNRVQIRFMRLLGVRLGYTYLEAPIAELELQFNVQSLHHRRMVSDLLFLYKLVNGMLDCSELLDMITFNIPRGTRSTNVFGRRFQPTSYALNSGMSRLQRLGDELAAGVDVFYESLHVFRRRLLA</sequence>
<evidence type="ECO:0000259" key="1">
    <source>
        <dbReference type="Pfam" id="PF00078"/>
    </source>
</evidence>